<dbReference type="EMBL" id="FOVW01000008">
    <property type="protein sequence ID" value="SFO54574.1"/>
    <property type="molecule type" value="Genomic_DNA"/>
</dbReference>
<proteinExistence type="predicted"/>
<dbReference type="RefSeq" id="WP_139217497.1">
    <property type="nucleotide sequence ID" value="NZ_FOVW01000008.1"/>
</dbReference>
<reference evidence="2" key="1">
    <citation type="submission" date="2016-10" db="EMBL/GenBank/DDBJ databases">
        <authorList>
            <person name="Varghese N."/>
            <person name="Submissions S."/>
        </authorList>
    </citation>
    <scope>NUCLEOTIDE SEQUENCE [LARGE SCALE GENOMIC DNA]</scope>
    <source>
        <strain evidence="2">DSM 15282</strain>
    </source>
</reference>
<name>A0A1I5I1V7_9BACT</name>
<dbReference type="AlphaFoldDB" id="A0A1I5I1V7"/>
<sequence>MKRLIFILLVLLGCTRNESPHFEKVDPNYFARFNAEEGDFIDTLIRNEKFEFYHYSDAYAWEGSSYYLMKKYNEIFILEPSSDIGNGFTELKVINDSTLVFYEQFGLRPFGDFWIVKKDDSQNGSHLYIDPGYVSNTERYDLKYEDGKLIAIGNIEVNLDSSLIKTYKEKLYKLNNNKLKEINNYKHLLYKSTDLNDMAGLDPGIYYFSYPGRHITDTLILK</sequence>
<evidence type="ECO:0000313" key="1">
    <source>
        <dbReference type="EMBL" id="SFO54574.1"/>
    </source>
</evidence>
<gene>
    <name evidence="1" type="ORF">SAMN04488519_10832</name>
</gene>
<organism evidence="1 2">
    <name type="scientific">Algoriphagus ornithinivorans</name>
    <dbReference type="NCBI Taxonomy" id="226506"/>
    <lineage>
        <taxon>Bacteria</taxon>
        <taxon>Pseudomonadati</taxon>
        <taxon>Bacteroidota</taxon>
        <taxon>Cytophagia</taxon>
        <taxon>Cytophagales</taxon>
        <taxon>Cyclobacteriaceae</taxon>
        <taxon>Algoriphagus</taxon>
    </lineage>
</organism>
<dbReference type="STRING" id="226506.SAMN04488519_10832"/>
<evidence type="ECO:0000313" key="2">
    <source>
        <dbReference type="Proteomes" id="UP000199564"/>
    </source>
</evidence>
<accession>A0A1I5I1V7</accession>
<protein>
    <submittedName>
        <fullName evidence="1">Uncharacterized protein</fullName>
    </submittedName>
</protein>
<dbReference type="Proteomes" id="UP000199564">
    <property type="component" value="Unassembled WGS sequence"/>
</dbReference>
<keyword evidence="2" id="KW-1185">Reference proteome</keyword>